<feature type="signal peptide" evidence="1">
    <location>
        <begin position="1"/>
        <end position="21"/>
    </location>
</feature>
<evidence type="ECO:0000313" key="3">
    <source>
        <dbReference type="Proteomes" id="UP001286313"/>
    </source>
</evidence>
<dbReference type="AlphaFoldDB" id="A0AAE1GLS4"/>
<keyword evidence="3" id="KW-1185">Reference proteome</keyword>
<reference evidence="2" key="1">
    <citation type="submission" date="2023-10" db="EMBL/GenBank/DDBJ databases">
        <title>Genome assemblies of two species of porcelain crab, Petrolisthes cinctipes and Petrolisthes manimaculis (Anomura: Porcellanidae).</title>
        <authorList>
            <person name="Angst P."/>
        </authorList>
    </citation>
    <scope>NUCLEOTIDE SEQUENCE</scope>
    <source>
        <strain evidence="2">PB745_01</strain>
        <tissue evidence="2">Gill</tissue>
    </source>
</reference>
<protein>
    <submittedName>
        <fullName evidence="2">Uncharacterized protein</fullName>
    </submittedName>
</protein>
<gene>
    <name evidence="2" type="ORF">Pcinc_002020</name>
</gene>
<feature type="chain" id="PRO_5042146666" evidence="1">
    <location>
        <begin position="22"/>
        <end position="211"/>
    </location>
</feature>
<evidence type="ECO:0000313" key="2">
    <source>
        <dbReference type="EMBL" id="KAK3894212.1"/>
    </source>
</evidence>
<comment type="caution">
    <text evidence="2">The sequence shown here is derived from an EMBL/GenBank/DDBJ whole genome shotgun (WGS) entry which is preliminary data.</text>
</comment>
<proteinExistence type="predicted"/>
<evidence type="ECO:0000256" key="1">
    <source>
        <dbReference type="SAM" id="SignalP"/>
    </source>
</evidence>
<dbReference type="Proteomes" id="UP001286313">
    <property type="component" value="Unassembled WGS sequence"/>
</dbReference>
<dbReference type="EMBL" id="JAWQEG010000131">
    <property type="protein sequence ID" value="KAK3894212.1"/>
    <property type="molecule type" value="Genomic_DNA"/>
</dbReference>
<name>A0AAE1GLS4_PETCI</name>
<keyword evidence="1" id="KW-0732">Signal</keyword>
<accession>A0AAE1GLS4</accession>
<organism evidence="2 3">
    <name type="scientific">Petrolisthes cinctipes</name>
    <name type="common">Flat porcelain crab</name>
    <dbReference type="NCBI Taxonomy" id="88211"/>
    <lineage>
        <taxon>Eukaryota</taxon>
        <taxon>Metazoa</taxon>
        <taxon>Ecdysozoa</taxon>
        <taxon>Arthropoda</taxon>
        <taxon>Crustacea</taxon>
        <taxon>Multicrustacea</taxon>
        <taxon>Malacostraca</taxon>
        <taxon>Eumalacostraca</taxon>
        <taxon>Eucarida</taxon>
        <taxon>Decapoda</taxon>
        <taxon>Pleocyemata</taxon>
        <taxon>Anomura</taxon>
        <taxon>Galatheoidea</taxon>
        <taxon>Porcellanidae</taxon>
        <taxon>Petrolisthes</taxon>
    </lineage>
</organism>
<sequence>MITTTCPCVWNLLCIISWARPHTFLGYSVGVRYGEGWVKEEGQGLGLGTTGFNVVARGVRIRGLGRDGTEWDGGRRRGIDRVKMRGLRRDGTEWDGGRRGIDRMKMRGLGRDGEGEGIDRVKMRGLRRDGIGWGRRGIDRVKMRGLRMGWDGMGEGEGIDRVKMSGLVKDGMGGDWEEKDRAGQDRMIRVWTTTATTVRDRNERDRKARKD</sequence>